<evidence type="ECO:0000256" key="1">
    <source>
        <dbReference type="ARBA" id="ARBA00004141"/>
    </source>
</evidence>
<comment type="subcellular location">
    <subcellularLocation>
        <location evidence="1">Membrane</location>
        <topology evidence="1">Multi-pass membrane protein</topology>
    </subcellularLocation>
</comment>
<dbReference type="EMBL" id="AMGV01000003">
    <property type="protein sequence ID" value="KEF59033.1"/>
    <property type="molecule type" value="Genomic_DNA"/>
</dbReference>
<feature type="transmembrane region" description="Helical" evidence="8">
    <location>
        <begin position="340"/>
        <end position="360"/>
    </location>
</feature>
<protein>
    <recommendedName>
        <fullName evidence="9">Major facilitator superfamily (MFS) profile domain-containing protein</fullName>
    </recommendedName>
</protein>
<dbReference type="PROSITE" id="PS00216">
    <property type="entry name" value="SUGAR_TRANSPORT_1"/>
    <property type="match status" value="1"/>
</dbReference>
<feature type="transmembrane region" description="Helical" evidence="8">
    <location>
        <begin position="63"/>
        <end position="86"/>
    </location>
</feature>
<dbReference type="Pfam" id="PF00083">
    <property type="entry name" value="Sugar_tr"/>
    <property type="match status" value="1"/>
</dbReference>
<feature type="transmembrane region" description="Helical" evidence="8">
    <location>
        <begin position="151"/>
        <end position="175"/>
    </location>
</feature>
<dbReference type="OrthoDB" id="6612291at2759"/>
<evidence type="ECO:0000256" key="6">
    <source>
        <dbReference type="ARBA" id="ARBA00023136"/>
    </source>
</evidence>
<keyword evidence="4 8" id="KW-0812">Transmembrane</keyword>
<dbReference type="GO" id="GO:0005351">
    <property type="term" value="F:carbohydrate:proton symporter activity"/>
    <property type="evidence" value="ECO:0007669"/>
    <property type="project" value="TreeGrafter"/>
</dbReference>
<feature type="domain" description="Major facilitator superfamily (MFS) profile" evidence="9">
    <location>
        <begin position="16"/>
        <end position="466"/>
    </location>
</feature>
<dbReference type="InterPro" id="IPR036259">
    <property type="entry name" value="MFS_trans_sf"/>
</dbReference>
<evidence type="ECO:0000313" key="11">
    <source>
        <dbReference type="Proteomes" id="UP000027920"/>
    </source>
</evidence>
<dbReference type="InterPro" id="IPR005829">
    <property type="entry name" value="Sugar_transporter_CS"/>
</dbReference>
<dbReference type="InterPro" id="IPR020846">
    <property type="entry name" value="MFS_dom"/>
</dbReference>
<dbReference type="PANTHER" id="PTHR48022:SF11">
    <property type="entry name" value="MONOSACCHARIDE TRANSPORTER (HXT8), PUTATIVE (AFU_ORTHOLOGUE AFUA_2G08120)-RELATED"/>
    <property type="match status" value="1"/>
</dbReference>
<feature type="transmembrane region" description="Helical" evidence="8">
    <location>
        <begin position="443"/>
        <end position="462"/>
    </location>
</feature>
<dbReference type="PROSITE" id="PS50850">
    <property type="entry name" value="MFS"/>
    <property type="match status" value="1"/>
</dbReference>
<keyword evidence="6 8" id="KW-0472">Membrane</keyword>
<dbReference type="GO" id="GO:0016020">
    <property type="term" value="C:membrane"/>
    <property type="evidence" value="ECO:0007669"/>
    <property type="project" value="UniProtKB-SubCell"/>
</dbReference>
<evidence type="ECO:0000256" key="2">
    <source>
        <dbReference type="ARBA" id="ARBA00010992"/>
    </source>
</evidence>
<dbReference type="InterPro" id="IPR050360">
    <property type="entry name" value="MFS_Sugar_Transporters"/>
</dbReference>
<keyword evidence="3 7" id="KW-0813">Transport</keyword>
<evidence type="ECO:0000313" key="10">
    <source>
        <dbReference type="EMBL" id="KEF59033.1"/>
    </source>
</evidence>
<name>A0A072PI83_9EURO</name>
<feature type="transmembrane region" description="Helical" evidence="8">
    <location>
        <begin position="414"/>
        <end position="437"/>
    </location>
</feature>
<feature type="transmembrane region" description="Helical" evidence="8">
    <location>
        <begin position="93"/>
        <end position="114"/>
    </location>
</feature>
<evidence type="ECO:0000256" key="3">
    <source>
        <dbReference type="ARBA" id="ARBA00022448"/>
    </source>
</evidence>
<organism evidence="10 11">
    <name type="scientific">Exophiala aquamarina CBS 119918</name>
    <dbReference type="NCBI Taxonomy" id="1182545"/>
    <lineage>
        <taxon>Eukaryota</taxon>
        <taxon>Fungi</taxon>
        <taxon>Dikarya</taxon>
        <taxon>Ascomycota</taxon>
        <taxon>Pezizomycotina</taxon>
        <taxon>Eurotiomycetes</taxon>
        <taxon>Chaetothyriomycetidae</taxon>
        <taxon>Chaetothyriales</taxon>
        <taxon>Herpotrichiellaceae</taxon>
        <taxon>Exophiala</taxon>
    </lineage>
</organism>
<dbReference type="RefSeq" id="XP_013261623.1">
    <property type="nucleotide sequence ID" value="XM_013406169.1"/>
</dbReference>
<evidence type="ECO:0000259" key="9">
    <source>
        <dbReference type="PROSITE" id="PS50850"/>
    </source>
</evidence>
<dbReference type="VEuPathDB" id="FungiDB:A1O9_03876"/>
<dbReference type="GeneID" id="25278810"/>
<dbReference type="PANTHER" id="PTHR48022">
    <property type="entry name" value="PLASTIDIC GLUCOSE TRANSPORTER 4"/>
    <property type="match status" value="1"/>
</dbReference>
<evidence type="ECO:0000256" key="5">
    <source>
        <dbReference type="ARBA" id="ARBA00022989"/>
    </source>
</evidence>
<reference evidence="10 11" key="1">
    <citation type="submission" date="2013-03" db="EMBL/GenBank/DDBJ databases">
        <title>The Genome Sequence of Exophiala aquamarina CBS 119918.</title>
        <authorList>
            <consortium name="The Broad Institute Genomics Platform"/>
            <person name="Cuomo C."/>
            <person name="de Hoog S."/>
            <person name="Gorbushina A."/>
            <person name="Walker B."/>
            <person name="Young S.K."/>
            <person name="Zeng Q."/>
            <person name="Gargeya S."/>
            <person name="Fitzgerald M."/>
            <person name="Haas B."/>
            <person name="Abouelleil A."/>
            <person name="Allen A.W."/>
            <person name="Alvarado L."/>
            <person name="Arachchi H.M."/>
            <person name="Berlin A.M."/>
            <person name="Chapman S.B."/>
            <person name="Gainer-Dewar J."/>
            <person name="Goldberg J."/>
            <person name="Griggs A."/>
            <person name="Gujja S."/>
            <person name="Hansen M."/>
            <person name="Howarth C."/>
            <person name="Imamovic A."/>
            <person name="Ireland A."/>
            <person name="Larimer J."/>
            <person name="McCowan C."/>
            <person name="Murphy C."/>
            <person name="Pearson M."/>
            <person name="Poon T.W."/>
            <person name="Priest M."/>
            <person name="Roberts A."/>
            <person name="Saif S."/>
            <person name="Shea T."/>
            <person name="Sisk P."/>
            <person name="Sykes S."/>
            <person name="Wortman J."/>
            <person name="Nusbaum C."/>
            <person name="Birren B."/>
        </authorList>
    </citation>
    <scope>NUCLEOTIDE SEQUENCE [LARGE SCALE GENOMIC DNA]</scope>
    <source>
        <strain evidence="10 11">CBS 119918</strain>
    </source>
</reference>
<dbReference type="SUPFAM" id="SSF103473">
    <property type="entry name" value="MFS general substrate transporter"/>
    <property type="match status" value="1"/>
</dbReference>
<feature type="transmembrane region" description="Helical" evidence="8">
    <location>
        <begin position="187"/>
        <end position="205"/>
    </location>
</feature>
<evidence type="ECO:0000256" key="8">
    <source>
        <dbReference type="SAM" id="Phobius"/>
    </source>
</evidence>
<keyword evidence="5 8" id="KW-1133">Transmembrane helix</keyword>
<feature type="transmembrane region" description="Helical" evidence="8">
    <location>
        <begin position="380"/>
        <end position="402"/>
    </location>
</feature>
<feature type="transmembrane region" description="Helical" evidence="8">
    <location>
        <begin position="120"/>
        <end position="139"/>
    </location>
</feature>
<feature type="transmembrane region" description="Helical" evidence="8">
    <location>
        <begin position="274"/>
        <end position="296"/>
    </location>
</feature>
<dbReference type="Gene3D" id="1.20.1250.20">
    <property type="entry name" value="MFS general substrate transporter like domains"/>
    <property type="match status" value="1"/>
</dbReference>
<evidence type="ECO:0000256" key="4">
    <source>
        <dbReference type="ARBA" id="ARBA00022692"/>
    </source>
</evidence>
<sequence length="531" mass="58336">MRIRARDQWNWRNFLMCFGVSTGMIAFSFPASVIGTTLAQPSFLTYMNLLDDQGVWSSQATPLIGAMSGIFQAGGVFGIIGVSYIMEKWGCKMAVYACSIIGLIGGALVCASQNVGMFVAFKFLAGMSSWAFIAITPVYTSEIAPPALRGLSVGMNGVGIAIGYALATYMGLAFYHSTNMSTQWRGPYGVSLIFTALPMMIVPFIPESPRWLLMRNRVDDAKQVVRSLHNLSNNDEHHFAIVEFYQMQKQIEYDRTLSPSYWQLFKRASYRKRLIMSTGYAALGQSTAILVINNYGPLLYSVLGYDTEQQLELQCGWITCGIVGNLTGALIMDKVGRKPLMIFGIGGCLACLIVEAALVATYANPVPAEPNKAALRAAVAAFYIFVFIYGCGVDVAGIVFYAEIYPNHLRPKGLALTVASTCLASLVYLQVAATAFANIGWKFYLVFISICAVGLLWISIVLPETKGIPLEEVAALFGDQEEVMVFTEDLQLGDGEDEIVVKDHHRERHSQEQIGKETEETVHQEVVKISM</sequence>
<dbReference type="AlphaFoldDB" id="A0A072PI83"/>
<accession>A0A072PI83</accession>
<comment type="similarity">
    <text evidence="2 7">Belongs to the major facilitator superfamily. Sugar transporter (TC 2.A.1.1) family.</text>
</comment>
<dbReference type="InterPro" id="IPR003663">
    <property type="entry name" value="Sugar/inositol_transpt"/>
</dbReference>
<gene>
    <name evidence="10" type="ORF">A1O9_03876</name>
</gene>
<dbReference type="Proteomes" id="UP000027920">
    <property type="component" value="Unassembled WGS sequence"/>
</dbReference>
<dbReference type="FunFam" id="1.20.1250.20:FF:001515">
    <property type="entry name" value="Uncharacterized protein"/>
    <property type="match status" value="1"/>
</dbReference>
<keyword evidence="11" id="KW-1185">Reference proteome</keyword>
<dbReference type="NCBIfam" id="TIGR00879">
    <property type="entry name" value="SP"/>
    <property type="match status" value="1"/>
</dbReference>
<dbReference type="InterPro" id="IPR005828">
    <property type="entry name" value="MFS_sugar_transport-like"/>
</dbReference>
<dbReference type="HOGENOM" id="CLU_001265_30_13_1"/>
<evidence type="ECO:0000256" key="7">
    <source>
        <dbReference type="RuleBase" id="RU003346"/>
    </source>
</evidence>
<comment type="caution">
    <text evidence="10">The sequence shown here is derived from an EMBL/GenBank/DDBJ whole genome shotgun (WGS) entry which is preliminary data.</text>
</comment>
<proteinExistence type="inferred from homology"/>